<sequence>MLREKRRFERVKRGIGPFGGSKGDDGEPLAVGPNDWMRDEGQGRTMKGQGYSRNSTSVTPFLNRPAEQSRIDRSDIDPLA</sequence>
<proteinExistence type="predicted"/>
<keyword evidence="2" id="KW-1185">Reference proteome</keyword>
<dbReference type="Proteomes" id="UP000492821">
    <property type="component" value="Unassembled WGS sequence"/>
</dbReference>
<evidence type="ECO:0000256" key="1">
    <source>
        <dbReference type="SAM" id="MobiDB-lite"/>
    </source>
</evidence>
<feature type="compositionally biased region" description="Basic and acidic residues" evidence="1">
    <location>
        <begin position="67"/>
        <end position="80"/>
    </location>
</feature>
<protein>
    <submittedName>
        <fullName evidence="3">DUF1604 domain-containing protein</fullName>
    </submittedName>
</protein>
<evidence type="ECO:0000313" key="3">
    <source>
        <dbReference type="WBParaSite" id="Pan_g8338.t1"/>
    </source>
</evidence>
<reference evidence="3" key="2">
    <citation type="submission" date="2020-10" db="UniProtKB">
        <authorList>
            <consortium name="WormBaseParasite"/>
        </authorList>
    </citation>
    <scope>IDENTIFICATION</scope>
</reference>
<organism evidence="2 3">
    <name type="scientific">Panagrellus redivivus</name>
    <name type="common">Microworm</name>
    <dbReference type="NCBI Taxonomy" id="6233"/>
    <lineage>
        <taxon>Eukaryota</taxon>
        <taxon>Metazoa</taxon>
        <taxon>Ecdysozoa</taxon>
        <taxon>Nematoda</taxon>
        <taxon>Chromadorea</taxon>
        <taxon>Rhabditida</taxon>
        <taxon>Tylenchina</taxon>
        <taxon>Panagrolaimomorpha</taxon>
        <taxon>Panagrolaimoidea</taxon>
        <taxon>Panagrolaimidae</taxon>
        <taxon>Panagrellus</taxon>
    </lineage>
</organism>
<feature type="region of interest" description="Disordered" evidence="1">
    <location>
        <begin position="1"/>
        <end position="80"/>
    </location>
</feature>
<accession>A0A7E4W8F7</accession>
<reference evidence="2" key="1">
    <citation type="journal article" date="2013" name="Genetics">
        <title>The draft genome and transcriptome of Panagrellus redivivus are shaped by the harsh demands of a free-living lifestyle.</title>
        <authorList>
            <person name="Srinivasan J."/>
            <person name="Dillman A.R."/>
            <person name="Macchietto M.G."/>
            <person name="Heikkinen L."/>
            <person name="Lakso M."/>
            <person name="Fracchia K.M."/>
            <person name="Antoshechkin I."/>
            <person name="Mortazavi A."/>
            <person name="Wong G."/>
            <person name="Sternberg P.W."/>
        </authorList>
    </citation>
    <scope>NUCLEOTIDE SEQUENCE [LARGE SCALE GENOMIC DNA]</scope>
    <source>
        <strain evidence="2">MT8872</strain>
    </source>
</reference>
<dbReference type="WBParaSite" id="Pan_g8338.t1">
    <property type="protein sequence ID" value="Pan_g8338.t1"/>
    <property type="gene ID" value="Pan_g8338"/>
</dbReference>
<dbReference type="AlphaFoldDB" id="A0A7E4W8F7"/>
<evidence type="ECO:0000313" key="2">
    <source>
        <dbReference type="Proteomes" id="UP000492821"/>
    </source>
</evidence>
<name>A0A7E4W8F7_PANRE</name>
<feature type="compositionally biased region" description="Polar residues" evidence="1">
    <location>
        <begin position="51"/>
        <end position="60"/>
    </location>
</feature>